<comment type="caution">
    <text evidence="1">The sequence shown here is derived from an EMBL/GenBank/DDBJ whole genome shotgun (WGS) entry which is preliminary data.</text>
</comment>
<organism evidence="1 2">
    <name type="scientific">Sphingomonas desiccabilis</name>
    <dbReference type="NCBI Taxonomy" id="429134"/>
    <lineage>
        <taxon>Bacteria</taxon>
        <taxon>Pseudomonadati</taxon>
        <taxon>Pseudomonadota</taxon>
        <taxon>Alphaproteobacteria</taxon>
        <taxon>Sphingomonadales</taxon>
        <taxon>Sphingomonadaceae</taxon>
        <taxon>Sphingomonas</taxon>
    </lineage>
</organism>
<dbReference type="EMBL" id="SDPT01000001">
    <property type="protein sequence ID" value="RXZ35212.1"/>
    <property type="molecule type" value="Genomic_DNA"/>
</dbReference>
<dbReference type="AlphaFoldDB" id="A0A4Q2J1J3"/>
<keyword evidence="2" id="KW-1185">Reference proteome</keyword>
<protein>
    <submittedName>
        <fullName evidence="1">Uncharacterized protein</fullName>
    </submittedName>
</protein>
<gene>
    <name evidence="1" type="ORF">EO081_06165</name>
</gene>
<dbReference type="RefSeq" id="WP_129340986.1">
    <property type="nucleotide sequence ID" value="NZ_JACIDD010000001.1"/>
</dbReference>
<name>A0A4Q2J1J3_9SPHN</name>
<dbReference type="OrthoDB" id="7449825at2"/>
<proteinExistence type="predicted"/>
<sequence>MAYMNFTELQGAPVAVPADVAAAVGKVGFSALEWSVVAIAQKDRLSTLATPGRLSIALGTLFGNQSGSARLADPRLEALRRLSVLAWHHGHAVPRHEIRAFHQAGFTPEQYETLLGSISRGRSALNQGRRTR</sequence>
<accession>A0A4Q2J1J3</accession>
<reference evidence="1 2" key="1">
    <citation type="submission" date="2019-01" db="EMBL/GenBank/DDBJ databases">
        <title>Sphingomonas mucosissima sp. nov. and Sphingomonas desiccabilis sp. nov., from biological soil crusts in the Colorado Plateau, USA.</title>
        <authorList>
            <person name="Zhu D."/>
        </authorList>
    </citation>
    <scope>NUCLEOTIDE SEQUENCE [LARGE SCALE GENOMIC DNA]</scope>
    <source>
        <strain evidence="1 2">CP1D</strain>
    </source>
</reference>
<evidence type="ECO:0000313" key="1">
    <source>
        <dbReference type="EMBL" id="RXZ35212.1"/>
    </source>
</evidence>
<evidence type="ECO:0000313" key="2">
    <source>
        <dbReference type="Proteomes" id="UP000292347"/>
    </source>
</evidence>
<dbReference type="Proteomes" id="UP000292347">
    <property type="component" value="Unassembled WGS sequence"/>
</dbReference>